<dbReference type="EMBL" id="BKCJ011868220">
    <property type="protein sequence ID" value="GFD59705.1"/>
    <property type="molecule type" value="Genomic_DNA"/>
</dbReference>
<reference evidence="2" key="1">
    <citation type="journal article" date="2019" name="Sci. Rep.">
        <title>Draft genome of Tanacetum cinerariifolium, the natural source of mosquito coil.</title>
        <authorList>
            <person name="Yamashiro T."/>
            <person name="Shiraishi A."/>
            <person name="Satake H."/>
            <person name="Nakayama K."/>
        </authorList>
    </citation>
    <scope>NUCLEOTIDE SEQUENCE</scope>
</reference>
<organism evidence="2">
    <name type="scientific">Tanacetum cinerariifolium</name>
    <name type="common">Dalmatian daisy</name>
    <name type="synonym">Chrysanthemum cinerariifolium</name>
    <dbReference type="NCBI Taxonomy" id="118510"/>
    <lineage>
        <taxon>Eukaryota</taxon>
        <taxon>Viridiplantae</taxon>
        <taxon>Streptophyta</taxon>
        <taxon>Embryophyta</taxon>
        <taxon>Tracheophyta</taxon>
        <taxon>Spermatophyta</taxon>
        <taxon>Magnoliopsida</taxon>
        <taxon>eudicotyledons</taxon>
        <taxon>Gunneridae</taxon>
        <taxon>Pentapetalae</taxon>
        <taxon>asterids</taxon>
        <taxon>campanulids</taxon>
        <taxon>Asterales</taxon>
        <taxon>Asteraceae</taxon>
        <taxon>Asteroideae</taxon>
        <taxon>Anthemideae</taxon>
        <taxon>Anthemidinae</taxon>
        <taxon>Tanacetum</taxon>
    </lineage>
</organism>
<gene>
    <name evidence="2" type="ORF">Tci_931674</name>
</gene>
<accession>A0A699XIF5</accession>
<protein>
    <submittedName>
        <fullName evidence="2">Uncharacterized protein</fullName>
    </submittedName>
</protein>
<comment type="caution">
    <text evidence="2">The sequence shown here is derived from an EMBL/GenBank/DDBJ whole genome shotgun (WGS) entry which is preliminary data.</text>
</comment>
<sequence length="60" mass="6170">GRWAARVFALSGPSASDVPTRRPRCQLPPPALAVRARRGRAPTPRPPGVAAGADAARSGD</sequence>
<proteinExistence type="predicted"/>
<dbReference type="AlphaFoldDB" id="A0A699XIF5"/>
<feature type="non-terminal residue" evidence="2">
    <location>
        <position position="1"/>
    </location>
</feature>
<feature type="region of interest" description="Disordered" evidence="1">
    <location>
        <begin position="1"/>
        <end position="60"/>
    </location>
</feature>
<name>A0A699XIF5_TANCI</name>
<evidence type="ECO:0000256" key="1">
    <source>
        <dbReference type="SAM" id="MobiDB-lite"/>
    </source>
</evidence>
<evidence type="ECO:0000313" key="2">
    <source>
        <dbReference type="EMBL" id="GFD59705.1"/>
    </source>
</evidence>